<evidence type="ECO:0000259" key="2">
    <source>
        <dbReference type="PROSITE" id="PS50222"/>
    </source>
</evidence>
<evidence type="ECO:0000313" key="4">
    <source>
        <dbReference type="Proteomes" id="UP001163046"/>
    </source>
</evidence>
<sequence>MCLSHFFLISEELEDKQSDTAPANTTFDDIDEPDKNSEDDEYDVDSDGFLSLEELDPVVMALQREIQSRNLPRDHIFYKVLNNGVQFALKSGDPRQQFSHDKDVILFSETL</sequence>
<accession>A0A9X0D4E7</accession>
<feature type="compositionally biased region" description="Acidic residues" evidence="1">
    <location>
        <begin position="28"/>
        <end position="43"/>
    </location>
</feature>
<dbReference type="AlphaFoldDB" id="A0A9X0D4E7"/>
<proteinExistence type="predicted"/>
<keyword evidence="4" id="KW-1185">Reference proteome</keyword>
<dbReference type="PROSITE" id="PS00018">
    <property type="entry name" value="EF_HAND_1"/>
    <property type="match status" value="1"/>
</dbReference>
<dbReference type="OrthoDB" id="5952660at2759"/>
<feature type="domain" description="EF-hand" evidence="2">
    <location>
        <begin position="40"/>
        <end position="65"/>
    </location>
</feature>
<dbReference type="InterPro" id="IPR018247">
    <property type="entry name" value="EF_Hand_1_Ca_BS"/>
</dbReference>
<protein>
    <recommendedName>
        <fullName evidence="2">EF-hand domain-containing protein</fullName>
    </recommendedName>
</protein>
<name>A0A9X0D4E7_9CNID</name>
<dbReference type="PROSITE" id="PS50222">
    <property type="entry name" value="EF_HAND_2"/>
    <property type="match status" value="1"/>
</dbReference>
<dbReference type="InterPro" id="IPR002048">
    <property type="entry name" value="EF_hand_dom"/>
</dbReference>
<evidence type="ECO:0000313" key="3">
    <source>
        <dbReference type="EMBL" id="KAJ7386141.1"/>
    </source>
</evidence>
<dbReference type="Proteomes" id="UP001163046">
    <property type="component" value="Unassembled WGS sequence"/>
</dbReference>
<organism evidence="3 4">
    <name type="scientific">Desmophyllum pertusum</name>
    <dbReference type="NCBI Taxonomy" id="174260"/>
    <lineage>
        <taxon>Eukaryota</taxon>
        <taxon>Metazoa</taxon>
        <taxon>Cnidaria</taxon>
        <taxon>Anthozoa</taxon>
        <taxon>Hexacorallia</taxon>
        <taxon>Scleractinia</taxon>
        <taxon>Caryophylliina</taxon>
        <taxon>Caryophylliidae</taxon>
        <taxon>Desmophyllum</taxon>
    </lineage>
</organism>
<reference evidence="3" key="1">
    <citation type="submission" date="2023-01" db="EMBL/GenBank/DDBJ databases">
        <title>Genome assembly of the deep-sea coral Lophelia pertusa.</title>
        <authorList>
            <person name="Herrera S."/>
            <person name="Cordes E."/>
        </authorList>
    </citation>
    <scope>NUCLEOTIDE SEQUENCE</scope>
    <source>
        <strain evidence="3">USNM1676648</strain>
        <tissue evidence="3">Polyp</tissue>
    </source>
</reference>
<evidence type="ECO:0000256" key="1">
    <source>
        <dbReference type="SAM" id="MobiDB-lite"/>
    </source>
</evidence>
<gene>
    <name evidence="3" type="ORF">OS493_012486</name>
</gene>
<comment type="caution">
    <text evidence="3">The sequence shown here is derived from an EMBL/GenBank/DDBJ whole genome shotgun (WGS) entry which is preliminary data.</text>
</comment>
<feature type="region of interest" description="Disordered" evidence="1">
    <location>
        <begin position="17"/>
        <end position="43"/>
    </location>
</feature>
<dbReference type="GO" id="GO:0005509">
    <property type="term" value="F:calcium ion binding"/>
    <property type="evidence" value="ECO:0007669"/>
    <property type="project" value="InterPro"/>
</dbReference>
<dbReference type="EMBL" id="MU825878">
    <property type="protein sequence ID" value="KAJ7386141.1"/>
    <property type="molecule type" value="Genomic_DNA"/>
</dbReference>